<dbReference type="InterPro" id="IPR050274">
    <property type="entry name" value="Nuclear_hormone_rcpt_NR2"/>
</dbReference>
<dbReference type="Gene3D" id="1.10.565.10">
    <property type="entry name" value="Retinoid X Receptor"/>
    <property type="match status" value="1"/>
</dbReference>
<dbReference type="Proteomes" id="UP000887575">
    <property type="component" value="Unassembled WGS sequence"/>
</dbReference>
<dbReference type="SUPFAM" id="SSF48508">
    <property type="entry name" value="Nuclear receptor ligand-binding domain"/>
    <property type="match status" value="1"/>
</dbReference>
<dbReference type="InterPro" id="IPR001628">
    <property type="entry name" value="Znf_hrmn_rcpt"/>
</dbReference>
<evidence type="ECO:0000259" key="12">
    <source>
        <dbReference type="PROSITE" id="PS51030"/>
    </source>
</evidence>
<dbReference type="Pfam" id="PF00104">
    <property type="entry name" value="Hormone_recep"/>
    <property type="match status" value="1"/>
</dbReference>
<keyword evidence="9 11" id="KW-0675">Receptor</keyword>
<keyword evidence="10 11" id="KW-0539">Nucleus</keyword>
<dbReference type="PANTHER" id="PTHR24083">
    <property type="entry name" value="NUCLEAR HORMONE RECEPTOR"/>
    <property type="match status" value="1"/>
</dbReference>
<dbReference type="GO" id="GO:0005634">
    <property type="term" value="C:nucleus"/>
    <property type="evidence" value="ECO:0007669"/>
    <property type="project" value="UniProtKB-SubCell"/>
</dbReference>
<keyword evidence="3 11" id="KW-0479">Metal-binding</keyword>
<keyword evidence="5 11" id="KW-0862">Zinc</keyword>
<dbReference type="PROSITE" id="PS00031">
    <property type="entry name" value="NUCLEAR_REC_DBD_1"/>
    <property type="match status" value="1"/>
</dbReference>
<dbReference type="GO" id="GO:0000978">
    <property type="term" value="F:RNA polymerase II cis-regulatory region sequence-specific DNA binding"/>
    <property type="evidence" value="ECO:0007669"/>
    <property type="project" value="InterPro"/>
</dbReference>
<dbReference type="FunFam" id="3.30.50.10:FF:000030">
    <property type="entry name" value="Nuclear Hormone Receptor family"/>
    <property type="match status" value="1"/>
</dbReference>
<evidence type="ECO:0000256" key="11">
    <source>
        <dbReference type="RuleBase" id="RU004334"/>
    </source>
</evidence>
<keyword evidence="4 11" id="KW-0863">Zinc-finger</keyword>
<dbReference type="InterPro" id="IPR049636">
    <property type="entry name" value="HNF4-like_DBD"/>
</dbReference>
<evidence type="ECO:0000256" key="6">
    <source>
        <dbReference type="ARBA" id="ARBA00023015"/>
    </source>
</evidence>
<evidence type="ECO:0000313" key="14">
    <source>
        <dbReference type="Proteomes" id="UP000887575"/>
    </source>
</evidence>
<dbReference type="PROSITE" id="PS51030">
    <property type="entry name" value="NUCLEAR_REC_DBD_2"/>
    <property type="match status" value="1"/>
</dbReference>
<evidence type="ECO:0000256" key="1">
    <source>
        <dbReference type="ARBA" id="ARBA00004123"/>
    </source>
</evidence>
<evidence type="ECO:0000259" key="13">
    <source>
        <dbReference type="PROSITE" id="PS51843"/>
    </source>
</evidence>
<accession>A0AAF3EVD6</accession>
<dbReference type="WBParaSite" id="MBELARI_LOCUS18079">
    <property type="protein sequence ID" value="MBELARI_LOCUS18079"/>
    <property type="gene ID" value="MBELARI_LOCUS18079"/>
</dbReference>
<dbReference type="GO" id="GO:0003700">
    <property type="term" value="F:DNA-binding transcription factor activity"/>
    <property type="evidence" value="ECO:0007669"/>
    <property type="project" value="InterPro"/>
</dbReference>
<dbReference type="Gene3D" id="3.30.50.10">
    <property type="entry name" value="Erythroid Transcription Factor GATA-1, subunit A"/>
    <property type="match status" value="1"/>
</dbReference>
<evidence type="ECO:0000256" key="2">
    <source>
        <dbReference type="ARBA" id="ARBA00005993"/>
    </source>
</evidence>
<dbReference type="PRINTS" id="PR00047">
    <property type="entry name" value="STROIDFINGER"/>
</dbReference>
<dbReference type="Pfam" id="PF00105">
    <property type="entry name" value="zf-C4"/>
    <property type="match status" value="1"/>
</dbReference>
<evidence type="ECO:0000256" key="5">
    <source>
        <dbReference type="ARBA" id="ARBA00022833"/>
    </source>
</evidence>
<dbReference type="InterPro" id="IPR035500">
    <property type="entry name" value="NHR-like_dom_sf"/>
</dbReference>
<keyword evidence="14" id="KW-1185">Reference proteome</keyword>
<organism evidence="14 15">
    <name type="scientific">Mesorhabditis belari</name>
    <dbReference type="NCBI Taxonomy" id="2138241"/>
    <lineage>
        <taxon>Eukaryota</taxon>
        <taxon>Metazoa</taxon>
        <taxon>Ecdysozoa</taxon>
        <taxon>Nematoda</taxon>
        <taxon>Chromadorea</taxon>
        <taxon>Rhabditida</taxon>
        <taxon>Rhabditina</taxon>
        <taxon>Rhabditomorpha</taxon>
        <taxon>Rhabditoidea</taxon>
        <taxon>Rhabditidae</taxon>
        <taxon>Mesorhabditinae</taxon>
        <taxon>Mesorhabditis</taxon>
    </lineage>
</organism>
<reference evidence="15" key="1">
    <citation type="submission" date="2024-02" db="UniProtKB">
        <authorList>
            <consortium name="WormBaseParasite"/>
        </authorList>
    </citation>
    <scope>IDENTIFICATION</scope>
</reference>
<keyword evidence="8 11" id="KW-0804">Transcription</keyword>
<dbReference type="InterPro" id="IPR013088">
    <property type="entry name" value="Znf_NHR/GATA"/>
</dbReference>
<feature type="domain" description="NR LBD" evidence="13">
    <location>
        <begin position="251"/>
        <end position="488"/>
    </location>
</feature>
<evidence type="ECO:0000256" key="9">
    <source>
        <dbReference type="ARBA" id="ARBA00023170"/>
    </source>
</evidence>
<evidence type="ECO:0000313" key="15">
    <source>
        <dbReference type="WBParaSite" id="MBELARI_LOCUS18079"/>
    </source>
</evidence>
<evidence type="ECO:0000256" key="10">
    <source>
        <dbReference type="ARBA" id="ARBA00023242"/>
    </source>
</evidence>
<evidence type="ECO:0000256" key="3">
    <source>
        <dbReference type="ARBA" id="ARBA00022723"/>
    </source>
</evidence>
<proteinExistence type="inferred from homology"/>
<keyword evidence="7 11" id="KW-0238">DNA-binding</keyword>
<evidence type="ECO:0000256" key="7">
    <source>
        <dbReference type="ARBA" id="ARBA00023125"/>
    </source>
</evidence>
<comment type="subcellular location">
    <subcellularLocation>
        <location evidence="1 11">Nucleus</location>
    </subcellularLocation>
</comment>
<dbReference type="PROSITE" id="PS51843">
    <property type="entry name" value="NR_LBD"/>
    <property type="match status" value="1"/>
</dbReference>
<dbReference type="SMART" id="SM00399">
    <property type="entry name" value="ZnF_C4"/>
    <property type="match status" value="1"/>
</dbReference>
<name>A0AAF3EVD6_9BILA</name>
<dbReference type="GO" id="GO:0008270">
    <property type="term" value="F:zinc ion binding"/>
    <property type="evidence" value="ECO:0007669"/>
    <property type="project" value="UniProtKB-KW"/>
</dbReference>
<dbReference type="AlphaFoldDB" id="A0AAF3EVD6"/>
<evidence type="ECO:0000256" key="4">
    <source>
        <dbReference type="ARBA" id="ARBA00022771"/>
    </source>
</evidence>
<sequence length="494" mass="56807">MITDLHQQWLSSGGVRNGGRVVEKLSDSPPSNDLYHQFLLRAQPIINPVMKIDPDEIPQQDENDSTSYEDSLIGSDGSPTGCPLNLLSPLPIVITPSQPMKKFKNIRKSDQFKCAVCGDKPTGYHYGTISCNGCKTFFRRTIIANRKFTCSKGGRCCFDKDFRCACRACRFQKCVLVGMDPSAIQYPTKAEKQEIFDDEDMPSTSTDAYEQQLQVVSLASRDDLAFTELLDNLMRRETSSVYMRRTECPWSFEMSLPELLKKPCILGKSFVDMCKVTAEESTLQAYHQNPIRFWMVADMFLACEYAKTFGQFHQLSELDRRILLSQAVGLIIMLVQSFYSLEQKSEKLLFPDGTDALDFQMNRFNFKFEDYFRENYCRPIAMLRACGMEKQHYVLMKAIVLFSPGACELSDEGRIVVDKERSRLCTALHRLLIAQLGEQKGSLRYANYLMNIENFVRLNEKKRSHLELSELVRKVRLTPLGEEIYLKRHFKYNL</sequence>
<evidence type="ECO:0000256" key="8">
    <source>
        <dbReference type="ARBA" id="ARBA00023163"/>
    </source>
</evidence>
<dbReference type="SUPFAM" id="SSF57716">
    <property type="entry name" value="Glucocorticoid receptor-like (DNA-binding domain)"/>
    <property type="match status" value="1"/>
</dbReference>
<feature type="domain" description="Nuclear receptor" evidence="12">
    <location>
        <begin position="111"/>
        <end position="186"/>
    </location>
</feature>
<protein>
    <submittedName>
        <fullName evidence="15">Uncharacterized protein</fullName>
    </submittedName>
</protein>
<dbReference type="SMART" id="SM00430">
    <property type="entry name" value="HOLI"/>
    <property type="match status" value="1"/>
</dbReference>
<keyword evidence="6 11" id="KW-0805">Transcription regulation</keyword>
<dbReference type="CDD" id="cd06960">
    <property type="entry name" value="NR_DBD_HNF4A"/>
    <property type="match status" value="1"/>
</dbReference>
<dbReference type="InterPro" id="IPR000536">
    <property type="entry name" value="Nucl_hrmn_rcpt_lig-bd"/>
</dbReference>
<comment type="similarity">
    <text evidence="2 11">Belongs to the nuclear hormone receptor family.</text>
</comment>